<dbReference type="Proteomes" id="UP001618531">
    <property type="component" value="Unassembled WGS sequence"/>
</dbReference>
<reference evidence="1 2" key="1">
    <citation type="submission" date="2024-11" db="EMBL/GenBank/DDBJ databases">
        <title>Identification and Characterization of a Novel Fosfomycin Bacillithiol Transferase FosB8 in Paenibacillus illinoisensis.</title>
        <authorList>
            <person name="Lu W."/>
        </authorList>
    </citation>
    <scope>NUCLEOTIDE SEQUENCE [LARGE SCALE GENOMIC DNA]</scope>
    <source>
        <strain evidence="1 2">WP77</strain>
    </source>
</reference>
<protein>
    <submittedName>
        <fullName evidence="1">Uncharacterized protein</fullName>
    </submittedName>
</protein>
<evidence type="ECO:0000313" key="2">
    <source>
        <dbReference type="Proteomes" id="UP001618531"/>
    </source>
</evidence>
<comment type="caution">
    <text evidence="1">The sequence shown here is derived from an EMBL/GenBank/DDBJ whole genome shotgun (WGS) entry which is preliminary data.</text>
</comment>
<dbReference type="EMBL" id="JBIYSL010000002">
    <property type="protein sequence ID" value="MFK0522162.1"/>
    <property type="molecule type" value="Genomic_DNA"/>
</dbReference>
<keyword evidence="2" id="KW-1185">Reference proteome</keyword>
<dbReference type="RefSeq" id="WP_402873404.1">
    <property type="nucleotide sequence ID" value="NZ_JBIYSL010000002.1"/>
</dbReference>
<organism evidence="1 2">
    <name type="scientific">Paenibacillus illinoisensis</name>
    <dbReference type="NCBI Taxonomy" id="59845"/>
    <lineage>
        <taxon>Bacteria</taxon>
        <taxon>Bacillati</taxon>
        <taxon>Bacillota</taxon>
        <taxon>Bacilli</taxon>
        <taxon>Bacillales</taxon>
        <taxon>Paenibacillaceae</taxon>
        <taxon>Paenibacillus</taxon>
    </lineage>
</organism>
<sequence>MNSFNPFDDLLFFYEIASKVFDFTLISYNVPVFTTSHRIKAPSKSCRTEDECPMRKYRVM</sequence>
<evidence type="ECO:0000313" key="1">
    <source>
        <dbReference type="EMBL" id="MFK0522162.1"/>
    </source>
</evidence>
<name>A0ABW8HR87_9BACL</name>
<gene>
    <name evidence="1" type="ORF">ACINKY_08095</name>
</gene>
<proteinExistence type="predicted"/>
<accession>A0ABW8HR87</accession>